<proteinExistence type="predicted"/>
<sequence length="127" mass="14115">MNAEKLMLDWLNTSPVLRPVTATLNLPATASSTSPGRYLTVERTGGSETPFVSRPLFAVQAWAESRWEASELANRTAERIRHVTDLDDVADVDILSITDFPSPDGRPRYQVTCQLTIKTTYTESEEA</sequence>
<dbReference type="RefSeq" id="WP_101430837.1">
    <property type="nucleotide sequence ID" value="NZ_PCHA01000018.1"/>
</dbReference>
<name>A0A2N3QTV2_9BIFI</name>
<organism evidence="1 2">
    <name type="scientific">Bifidobacterium pseudolongum subsp. globosum</name>
    <dbReference type="NCBI Taxonomy" id="1690"/>
    <lineage>
        <taxon>Bacteria</taxon>
        <taxon>Bacillati</taxon>
        <taxon>Actinomycetota</taxon>
        <taxon>Actinomycetes</taxon>
        <taxon>Bifidobacteriales</taxon>
        <taxon>Bifidobacteriaceae</taxon>
        <taxon>Bifidobacterium</taxon>
    </lineage>
</organism>
<comment type="caution">
    <text evidence="1">The sequence shown here is derived from an EMBL/GenBank/DDBJ whole genome shotgun (WGS) entry which is preliminary data.</text>
</comment>
<dbReference type="EMBL" id="PCHA01000018">
    <property type="protein sequence ID" value="PKU95370.1"/>
    <property type="molecule type" value="Genomic_DNA"/>
</dbReference>
<protein>
    <submittedName>
        <fullName evidence="1">Phage protein</fullName>
    </submittedName>
</protein>
<reference evidence="1 2" key="1">
    <citation type="submission" date="2017-10" db="EMBL/GenBank/DDBJ databases">
        <title>Bifidobacterium genomics.</title>
        <authorList>
            <person name="Lugli G.A."/>
            <person name="Milani C."/>
            <person name="Mancabelli L."/>
        </authorList>
    </citation>
    <scope>NUCLEOTIDE SEQUENCE [LARGE SCALE GENOMIC DNA]</scope>
    <source>
        <strain evidence="1 2">1747B</strain>
    </source>
</reference>
<accession>A0A2N3QTV2</accession>
<gene>
    <name evidence="1" type="ORF">CQR45_1014</name>
</gene>
<evidence type="ECO:0000313" key="2">
    <source>
        <dbReference type="Proteomes" id="UP000233722"/>
    </source>
</evidence>
<dbReference type="Proteomes" id="UP000233722">
    <property type="component" value="Unassembled WGS sequence"/>
</dbReference>
<evidence type="ECO:0000313" key="1">
    <source>
        <dbReference type="EMBL" id="PKU95370.1"/>
    </source>
</evidence>
<dbReference type="AlphaFoldDB" id="A0A2N3QTV2"/>